<feature type="compositionally biased region" description="Low complexity" evidence="3">
    <location>
        <begin position="111"/>
        <end position="122"/>
    </location>
</feature>
<feature type="domain" description="Stealth protein CR2 conserved region 2" evidence="4">
    <location>
        <begin position="238"/>
        <end position="341"/>
    </location>
</feature>
<feature type="domain" description="Stealth protein CR3 conserved region 3" evidence="6">
    <location>
        <begin position="397"/>
        <end position="443"/>
    </location>
</feature>
<dbReference type="PANTHER" id="PTHR24045:SF0">
    <property type="entry name" value="N-ACETYLGLUCOSAMINE-1-PHOSPHOTRANSFERASE SUBUNITS ALPHA_BETA"/>
    <property type="match status" value="1"/>
</dbReference>
<feature type="compositionally biased region" description="Pro residues" evidence="3">
    <location>
        <begin position="58"/>
        <end position="68"/>
    </location>
</feature>
<comment type="similarity">
    <text evidence="1">Belongs to the stealth family.</text>
</comment>
<keyword evidence="2" id="KW-0808">Transferase</keyword>
<evidence type="ECO:0000313" key="7">
    <source>
        <dbReference type="EMBL" id="KAE8246025.1"/>
    </source>
</evidence>
<dbReference type="Pfam" id="PF11380">
    <property type="entry name" value="Stealth_CR2"/>
    <property type="match status" value="1"/>
</dbReference>
<organism evidence="7 8">
    <name type="scientific">Tilletia controversa</name>
    <name type="common">dwarf bunt fungus</name>
    <dbReference type="NCBI Taxonomy" id="13291"/>
    <lineage>
        <taxon>Eukaryota</taxon>
        <taxon>Fungi</taxon>
        <taxon>Dikarya</taxon>
        <taxon>Basidiomycota</taxon>
        <taxon>Ustilaginomycotina</taxon>
        <taxon>Exobasidiomycetes</taxon>
        <taxon>Tilletiales</taxon>
        <taxon>Tilletiaceae</taxon>
        <taxon>Tilletia</taxon>
    </lineage>
</organism>
<evidence type="ECO:0000256" key="3">
    <source>
        <dbReference type="SAM" id="MobiDB-lite"/>
    </source>
</evidence>
<feature type="region of interest" description="Disordered" evidence="3">
    <location>
        <begin position="44"/>
        <end position="140"/>
    </location>
</feature>
<protein>
    <submittedName>
        <fullName evidence="7">Uncharacterized protein</fullName>
    </submittedName>
</protein>
<evidence type="ECO:0000259" key="6">
    <source>
        <dbReference type="Pfam" id="PF17102"/>
    </source>
</evidence>
<evidence type="ECO:0000313" key="8">
    <source>
        <dbReference type="Proteomes" id="UP000077684"/>
    </source>
</evidence>
<proteinExistence type="inferred from homology"/>
<dbReference type="Proteomes" id="UP000077684">
    <property type="component" value="Unassembled WGS sequence"/>
</dbReference>
<gene>
    <name evidence="7" type="ORF">A4X06_0g5245</name>
</gene>
<keyword evidence="8" id="KW-1185">Reference proteome</keyword>
<evidence type="ECO:0000256" key="2">
    <source>
        <dbReference type="ARBA" id="ARBA00022679"/>
    </source>
</evidence>
<evidence type="ECO:0000256" key="1">
    <source>
        <dbReference type="ARBA" id="ARBA00007583"/>
    </source>
</evidence>
<dbReference type="InterPro" id="IPR031357">
    <property type="entry name" value="Stealth_CR3"/>
</dbReference>
<dbReference type="GO" id="GO:0016772">
    <property type="term" value="F:transferase activity, transferring phosphorus-containing groups"/>
    <property type="evidence" value="ECO:0007669"/>
    <property type="project" value="InterPro"/>
</dbReference>
<dbReference type="PANTHER" id="PTHR24045">
    <property type="match status" value="1"/>
</dbReference>
<evidence type="ECO:0000259" key="4">
    <source>
        <dbReference type="Pfam" id="PF11380"/>
    </source>
</evidence>
<evidence type="ECO:0000259" key="5">
    <source>
        <dbReference type="Pfam" id="PF17101"/>
    </source>
</evidence>
<dbReference type="Pfam" id="PF17101">
    <property type="entry name" value="Stealth_CR1"/>
    <property type="match status" value="1"/>
</dbReference>
<dbReference type="InterPro" id="IPR031358">
    <property type="entry name" value="Stealth_CR1"/>
</dbReference>
<reference evidence="7" key="1">
    <citation type="submission" date="2016-04" db="EMBL/GenBank/DDBJ databases">
        <authorList>
            <person name="Nguyen H.D."/>
            <person name="Samba Siva P."/>
            <person name="Cullis J."/>
            <person name="Levesque C.A."/>
            <person name="Hambleton S."/>
        </authorList>
    </citation>
    <scope>NUCLEOTIDE SEQUENCE</scope>
    <source>
        <strain evidence="7">DAOMC 236426</strain>
    </source>
</reference>
<comment type="caution">
    <text evidence="7">The sequence shown here is derived from an EMBL/GenBank/DDBJ whole genome shotgun (WGS) entry which is preliminary data.</text>
</comment>
<dbReference type="Pfam" id="PF17102">
    <property type="entry name" value="Stealth_CR3"/>
    <property type="match status" value="1"/>
</dbReference>
<dbReference type="AlphaFoldDB" id="A0A8X7SW16"/>
<dbReference type="InterPro" id="IPR021520">
    <property type="entry name" value="Stealth_CR2"/>
</dbReference>
<feature type="compositionally biased region" description="Low complexity" evidence="3">
    <location>
        <begin position="90"/>
        <end position="103"/>
    </location>
</feature>
<accession>A0A8X7SW16</accession>
<feature type="region of interest" description="Disordered" evidence="3">
    <location>
        <begin position="1"/>
        <end position="32"/>
    </location>
</feature>
<dbReference type="GO" id="GO:0005794">
    <property type="term" value="C:Golgi apparatus"/>
    <property type="evidence" value="ECO:0007669"/>
    <property type="project" value="TreeGrafter"/>
</dbReference>
<reference evidence="7" key="2">
    <citation type="journal article" date="2019" name="IMA Fungus">
        <title>Genome sequencing and comparison of five Tilletia species to identify candidate genes for the detection of regulated species infecting wheat.</title>
        <authorList>
            <person name="Nguyen H.D.T."/>
            <person name="Sultana T."/>
            <person name="Kesanakurti P."/>
            <person name="Hambleton S."/>
        </authorList>
    </citation>
    <scope>NUCLEOTIDE SEQUENCE</scope>
    <source>
        <strain evidence="7">DAOMC 236426</strain>
    </source>
</reference>
<sequence>MSNMSHIYSDRYDRVSGGDGSNNSSSDSAYHSSRLHSAYVSHDSVSLPLLDEEEESRNPPPISAPSPSQPDGFDDLYQRRRPSWLGGGSSSTTTTSNSNSGIGSRHRHHSSNSNGPLLGNSSTADARGRSGDGGIAPKGRRWDSRRATVGILSFCSLLLLAWLSLTTSGSDRLASASLQLGPAWRKWGLGQSVDEAKWKGWEFARDSSIVYTWVNGSDVEQQALRAQYGSEKQVGGARDRDNDDLRYSMRSVAAHLPWHRGTVFIVSPTLPTWLNVSHPRIRWIDQNSIVPKEYLPVFSSNAIEPFLHLIPGVTERFIVFNDDFMVRRRMEPWDFFTRSGAVKLFLEPGHVDVNRRVPVEKKAKQAWLFSVHYTIEILYARYHFQWPNPQHRPRFVKHAPFVYVRHALADLHTHFGAQLASNARRRFRNPEDVLVPFLHHGYLTQEGARCCGYTYDIVPVSVAQKQFFFLSWTNNLSANALALEKMERVGPQVAAFNDNMGKQGVAGAEEAKRQMHRHFVDFFGDYPAEFERATSTL</sequence>
<dbReference type="EMBL" id="LWDE02000630">
    <property type="protein sequence ID" value="KAE8246025.1"/>
    <property type="molecule type" value="Genomic_DNA"/>
</dbReference>
<feature type="domain" description="Stealth protein CR1 conserved region 1" evidence="5">
    <location>
        <begin position="209"/>
        <end position="231"/>
    </location>
</feature>
<name>A0A8X7SW16_9BASI</name>
<dbReference type="InterPro" id="IPR047141">
    <property type="entry name" value="Stealth"/>
</dbReference>